<protein>
    <submittedName>
        <fullName evidence="7">Uncharacterized protein</fullName>
    </submittedName>
</protein>
<dbReference type="EMBL" id="BRXS01000006">
    <property type="protein sequence ID" value="GLC27250.1"/>
    <property type="molecule type" value="Genomic_DNA"/>
</dbReference>
<sequence length="857" mass="90400">MTRRHWLALLLGIAALLLLGRAVAEVVVERRWYAALGPGALDVWRAREAALWLLRGLCAAVAAAVCFANLYGVVSSVEKVVLPRRLGDLEIGETVPGRRLLWSAAAISLAIGALLALPLDTWMPVVALGAGASFGEIEPFTGHDLAFHVHWLPLEHALYTWALFVLLAVGALVLACYALTPGLRIVRGRIRMSGHVRRHVTVLGVGLLLLLAWGHRLDAFGLLVAGSGEGGLFTYADHRIGLPIRFALAVLTGLSSLAVLRAGWAGQPRLAFWVVTGVLVVTFASRWLAPVVVTQLTAPDELTRLQASYAATRALYTRRAYAADAVTAAPAGYGLDSLAALSGATSVWDPAVLLRAMERLRRGGAAVGDVGWAAGPDGALRAIVVERPAVTPTEDTLPEFTVVTVDAVRTESDGSPLAVTSDSRPLSDAGRGVRVLVHPDAIGPAVMSDPAQGIVGDPVVGWGARLAHAWARRDLRLAFSVALERTASPELVLRRDPRERLRALVPFFTQGEAIYPALHADSLHWIVHLYAATDAYPLSGHWAVTRRERSYFQHAAVAIVNAQSGAVQLVADAAPGALARVWIRRFPGLFQPRAALPPDLAGAIPPPIDAVLVQGWVFAQYGARGATSVAPRRLSGGAAGDSAAGLAPRAVTLLPLPAFARANGDSLPPLARAPVASWTIPLLDAASRVDGALIAVGGAAPRTLWMPANGAFPRWPELTERMREVTTPVLEPARAAPEPNAPRPATTPPAGTVRGQLRALPVRGALTFLQPTYDQSRDAPAVAAVALATADSVRAGRSLSGVLGGVVIPGDTTSGTDRLGRARSLYDVMRQALQRGDWARFGAALDSLGAAVGARPR</sequence>
<evidence type="ECO:0000256" key="3">
    <source>
        <dbReference type="ARBA" id="ARBA00022989"/>
    </source>
</evidence>
<keyword evidence="2 6" id="KW-0812">Transmembrane</keyword>
<evidence type="ECO:0000256" key="5">
    <source>
        <dbReference type="SAM" id="MobiDB-lite"/>
    </source>
</evidence>
<keyword evidence="1" id="KW-1003">Cell membrane</keyword>
<evidence type="ECO:0000256" key="1">
    <source>
        <dbReference type="ARBA" id="ARBA00022475"/>
    </source>
</evidence>
<keyword evidence="8" id="KW-1185">Reference proteome</keyword>
<dbReference type="PANTHER" id="PTHR39344">
    <property type="entry name" value="UPF0182 PROTEIN SLL1060"/>
    <property type="match status" value="1"/>
</dbReference>
<feature type="transmembrane region" description="Helical" evidence="6">
    <location>
        <begin position="100"/>
        <end position="119"/>
    </location>
</feature>
<dbReference type="GO" id="GO:0016020">
    <property type="term" value="C:membrane"/>
    <property type="evidence" value="ECO:0007669"/>
    <property type="project" value="InterPro"/>
</dbReference>
<dbReference type="Pfam" id="PF03699">
    <property type="entry name" value="UPF0182"/>
    <property type="match status" value="2"/>
</dbReference>
<evidence type="ECO:0000256" key="4">
    <source>
        <dbReference type="ARBA" id="ARBA00023136"/>
    </source>
</evidence>
<evidence type="ECO:0000256" key="2">
    <source>
        <dbReference type="ARBA" id="ARBA00022692"/>
    </source>
</evidence>
<organism evidence="7 8">
    <name type="scientific">Roseisolibacter agri</name>
    <dbReference type="NCBI Taxonomy" id="2014610"/>
    <lineage>
        <taxon>Bacteria</taxon>
        <taxon>Pseudomonadati</taxon>
        <taxon>Gemmatimonadota</taxon>
        <taxon>Gemmatimonadia</taxon>
        <taxon>Gemmatimonadales</taxon>
        <taxon>Gemmatimonadaceae</taxon>
        <taxon>Roseisolibacter</taxon>
    </lineage>
</organism>
<proteinExistence type="predicted"/>
<feature type="region of interest" description="Disordered" evidence="5">
    <location>
        <begin position="731"/>
        <end position="753"/>
    </location>
</feature>
<accession>A0AA37V248</accession>
<feature type="transmembrane region" description="Helical" evidence="6">
    <location>
        <begin position="270"/>
        <end position="289"/>
    </location>
</feature>
<dbReference type="PANTHER" id="PTHR39344:SF1">
    <property type="entry name" value="UPF0182 PROTEIN SLL1060"/>
    <property type="match status" value="1"/>
</dbReference>
<dbReference type="Proteomes" id="UP001161325">
    <property type="component" value="Unassembled WGS sequence"/>
</dbReference>
<feature type="transmembrane region" description="Helical" evidence="6">
    <location>
        <begin position="200"/>
        <end position="224"/>
    </location>
</feature>
<feature type="transmembrane region" description="Helical" evidence="6">
    <location>
        <begin position="158"/>
        <end position="179"/>
    </location>
</feature>
<reference evidence="7" key="1">
    <citation type="submission" date="2022-08" db="EMBL/GenBank/DDBJ databases">
        <title>Draft genome sequencing of Roseisolibacter agri AW1220.</title>
        <authorList>
            <person name="Tobiishi Y."/>
            <person name="Tonouchi A."/>
        </authorList>
    </citation>
    <scope>NUCLEOTIDE SEQUENCE</scope>
    <source>
        <strain evidence="7">AW1220</strain>
    </source>
</reference>
<dbReference type="RefSeq" id="WP_284351694.1">
    <property type="nucleotide sequence ID" value="NZ_BRXS01000006.1"/>
</dbReference>
<gene>
    <name evidence="7" type="ORF">rosag_37630</name>
</gene>
<dbReference type="InterPro" id="IPR005372">
    <property type="entry name" value="UPF0182"/>
</dbReference>
<evidence type="ECO:0000313" key="7">
    <source>
        <dbReference type="EMBL" id="GLC27250.1"/>
    </source>
</evidence>
<evidence type="ECO:0000313" key="8">
    <source>
        <dbReference type="Proteomes" id="UP001161325"/>
    </source>
</evidence>
<keyword evidence="3 6" id="KW-1133">Transmembrane helix</keyword>
<keyword evidence="4 6" id="KW-0472">Membrane</keyword>
<feature type="transmembrane region" description="Helical" evidence="6">
    <location>
        <begin position="244"/>
        <end position="263"/>
    </location>
</feature>
<comment type="caution">
    <text evidence="7">The sequence shown here is derived from an EMBL/GenBank/DDBJ whole genome shotgun (WGS) entry which is preliminary data.</text>
</comment>
<feature type="transmembrane region" description="Helical" evidence="6">
    <location>
        <begin position="52"/>
        <end position="74"/>
    </location>
</feature>
<dbReference type="AlphaFoldDB" id="A0AA37V248"/>
<name>A0AA37V248_9BACT</name>
<dbReference type="GO" id="GO:0005576">
    <property type="term" value="C:extracellular region"/>
    <property type="evidence" value="ECO:0007669"/>
    <property type="project" value="TreeGrafter"/>
</dbReference>
<evidence type="ECO:0000256" key="6">
    <source>
        <dbReference type="SAM" id="Phobius"/>
    </source>
</evidence>